<dbReference type="Proteomes" id="UP000034797">
    <property type="component" value="Unassembled WGS sequence"/>
</dbReference>
<proteinExistence type="predicted"/>
<dbReference type="EMBL" id="LCJW01000036">
    <property type="protein sequence ID" value="KKT85294.1"/>
    <property type="molecule type" value="Genomic_DNA"/>
</dbReference>
<gene>
    <name evidence="1" type="ORF">UW84_C0036G0001</name>
</gene>
<accession>A0A0G1NM49</accession>
<comment type="caution">
    <text evidence="1">The sequence shown here is derived from an EMBL/GenBank/DDBJ whole genome shotgun (WGS) entry which is preliminary data.</text>
</comment>
<evidence type="ECO:0000313" key="2">
    <source>
        <dbReference type="Proteomes" id="UP000034797"/>
    </source>
</evidence>
<reference evidence="1 2" key="1">
    <citation type="journal article" date="2015" name="Nature">
        <title>rRNA introns, odd ribosomes, and small enigmatic genomes across a large radiation of phyla.</title>
        <authorList>
            <person name="Brown C.T."/>
            <person name="Hug L.A."/>
            <person name="Thomas B.C."/>
            <person name="Sharon I."/>
            <person name="Castelle C.J."/>
            <person name="Singh A."/>
            <person name="Wilkins M.J."/>
            <person name="Williams K.H."/>
            <person name="Banfield J.F."/>
        </authorList>
    </citation>
    <scope>NUCLEOTIDE SEQUENCE [LARGE SCALE GENOMIC DNA]</scope>
</reference>
<organism evidence="1 2">
    <name type="scientific">Candidatus Collierbacteria bacterium GW2011_GWA2_44_99</name>
    <dbReference type="NCBI Taxonomy" id="1618380"/>
    <lineage>
        <taxon>Bacteria</taxon>
        <taxon>Candidatus Collieribacteriota</taxon>
    </lineage>
</organism>
<sequence length="86" mass="9850">MESVWFVPKNEIAGKYYLAVEIVRSGEDCYVFVRSGVGMDDKGDIHDLESLMTLVDIKYIIGRRPSLLPFEKAVEFMTKQTAFKRA</sequence>
<protein>
    <submittedName>
        <fullName evidence="1">Uncharacterized protein</fullName>
    </submittedName>
</protein>
<evidence type="ECO:0000313" key="1">
    <source>
        <dbReference type="EMBL" id="KKT85294.1"/>
    </source>
</evidence>
<name>A0A0G1NM49_9BACT</name>
<dbReference type="AlphaFoldDB" id="A0A0G1NM49"/>